<evidence type="ECO:0000256" key="1">
    <source>
        <dbReference type="SAM" id="MobiDB-lite"/>
    </source>
</evidence>
<keyword evidence="4" id="KW-1185">Reference proteome</keyword>
<reference evidence="3" key="1">
    <citation type="submission" date="2023-10" db="EMBL/GenBank/DDBJ databases">
        <authorList>
            <person name="Chen Y."/>
            <person name="Shah S."/>
            <person name="Dougan E. K."/>
            <person name="Thang M."/>
            <person name="Chan C."/>
        </authorList>
    </citation>
    <scope>NUCLEOTIDE SEQUENCE [LARGE SCALE GENOMIC DNA]</scope>
</reference>
<dbReference type="EMBL" id="CAUYUJ010015828">
    <property type="protein sequence ID" value="CAK0858613.1"/>
    <property type="molecule type" value="Genomic_DNA"/>
</dbReference>
<evidence type="ECO:0000313" key="3">
    <source>
        <dbReference type="EMBL" id="CAK0858613.1"/>
    </source>
</evidence>
<dbReference type="Proteomes" id="UP001189429">
    <property type="component" value="Unassembled WGS sequence"/>
</dbReference>
<evidence type="ECO:0000256" key="2">
    <source>
        <dbReference type="SAM" id="SignalP"/>
    </source>
</evidence>
<evidence type="ECO:0000313" key="4">
    <source>
        <dbReference type="Proteomes" id="UP001189429"/>
    </source>
</evidence>
<gene>
    <name evidence="3" type="ORF">PCOR1329_LOCUS48269</name>
</gene>
<feature type="chain" id="PRO_5045863334" evidence="2">
    <location>
        <begin position="25"/>
        <end position="421"/>
    </location>
</feature>
<accession>A0ABN9UG71</accession>
<keyword evidence="2" id="KW-0732">Signal</keyword>
<comment type="caution">
    <text evidence="3">The sequence shown here is derived from an EMBL/GenBank/DDBJ whole genome shotgun (WGS) entry which is preliminary data.</text>
</comment>
<feature type="region of interest" description="Disordered" evidence="1">
    <location>
        <begin position="24"/>
        <end position="43"/>
    </location>
</feature>
<proteinExistence type="predicted"/>
<protein>
    <submittedName>
        <fullName evidence="3">Uncharacterized protein</fullName>
    </submittedName>
</protein>
<feature type="signal peptide" evidence="2">
    <location>
        <begin position="1"/>
        <end position="24"/>
    </location>
</feature>
<name>A0ABN9UG71_9DINO</name>
<organism evidence="3 4">
    <name type="scientific">Prorocentrum cordatum</name>
    <dbReference type="NCBI Taxonomy" id="2364126"/>
    <lineage>
        <taxon>Eukaryota</taxon>
        <taxon>Sar</taxon>
        <taxon>Alveolata</taxon>
        <taxon>Dinophyceae</taxon>
        <taxon>Prorocentrales</taxon>
        <taxon>Prorocentraceae</taxon>
        <taxon>Prorocentrum</taxon>
    </lineage>
</organism>
<sequence length="421" mass="47584">MLVPLPMGRLALLALLAGPRPSAGLQQGPAAATEGSFSPAEQDRRAKAAQTLLTVDNDVDQRPRHVAWLISGQMSRFIYKDATRFIDGGLQAWSGCFGKATCSMSVDVHIALANTHVHQFRGPRYELPTYGDGAFVESAIKDHYLNLLESESEQLVSRSEVGQKVAMMKDEFKKSGARAVHVKIVSGEQFDANIKRVRELILKRAKRTMDPPMSNFDDFWSNLPRHEKRFEQNGNMMYLRHLSYRSAVLAEQALPFKYTHVLYTREDNVFVHPSYTLLQLARDVDGTAEPSESPASVLVDSRCGWLYYSDKLYFASRRGIDILFARSLDEHITQMAKWINLARTSQSGSVRRADQKDPLMTEEFFKRLLDESHAKVTKFDFLRTEARYRNGSDSPCIPEIYRKCTAVGEVFETCPGDGMAR</sequence>